<evidence type="ECO:0000256" key="1">
    <source>
        <dbReference type="SAM" id="SignalP"/>
    </source>
</evidence>
<dbReference type="Proteomes" id="UP000000844">
    <property type="component" value="Chromosome"/>
</dbReference>
<dbReference type="KEGG" id="sna:Snas_2396"/>
<feature type="signal peptide" evidence="1">
    <location>
        <begin position="1"/>
        <end position="19"/>
    </location>
</feature>
<keyword evidence="1" id="KW-0732">Signal</keyword>
<evidence type="ECO:0000313" key="3">
    <source>
        <dbReference type="EMBL" id="ADD42079.1"/>
    </source>
</evidence>
<dbReference type="AlphaFoldDB" id="D3Q4P9"/>
<dbReference type="CDD" id="cd13643">
    <property type="entry name" value="PBP2_BCP_2"/>
    <property type="match status" value="1"/>
</dbReference>
<reference evidence="3 4" key="1">
    <citation type="journal article" date="2009" name="Stand. Genomic Sci.">
        <title>Complete genome sequence of Stackebrandtia nassauensis type strain (LLR-40K-21).</title>
        <authorList>
            <person name="Munk C."/>
            <person name="Lapidus A."/>
            <person name="Copeland A."/>
            <person name="Jando M."/>
            <person name="Mayilraj S."/>
            <person name="Glavina Del Rio T."/>
            <person name="Nolan M."/>
            <person name="Chen F."/>
            <person name="Lucas S."/>
            <person name="Tice H."/>
            <person name="Cheng J.F."/>
            <person name="Han C."/>
            <person name="Detter J.C."/>
            <person name="Bruce D."/>
            <person name="Goodwin L."/>
            <person name="Chain P."/>
            <person name="Pitluck S."/>
            <person name="Goker M."/>
            <person name="Ovchinikova G."/>
            <person name="Pati A."/>
            <person name="Ivanova N."/>
            <person name="Mavromatis K."/>
            <person name="Chen A."/>
            <person name="Palaniappan K."/>
            <person name="Land M."/>
            <person name="Hauser L."/>
            <person name="Chang Y.J."/>
            <person name="Jeffries C.D."/>
            <person name="Bristow J."/>
            <person name="Eisen J.A."/>
            <person name="Markowitz V."/>
            <person name="Hugenholtz P."/>
            <person name="Kyrpides N.C."/>
            <person name="Klenk H.P."/>
        </authorList>
    </citation>
    <scope>NUCLEOTIDE SEQUENCE [LARGE SCALE GENOMIC DNA]</scope>
    <source>
        <strain evidence="4">DSM 44728 / CIP 108903 / NRRL B-16338 / NBRC 102104 / LLR-40K-21</strain>
    </source>
</reference>
<proteinExistence type="predicted"/>
<dbReference type="Gene3D" id="3.40.190.100">
    <property type="entry name" value="Glycine betaine-binding periplasmic protein, domain 2"/>
    <property type="match status" value="1"/>
</dbReference>
<dbReference type="InterPro" id="IPR007210">
    <property type="entry name" value="ABC_Gly_betaine_transp_sub-bd"/>
</dbReference>
<dbReference type="OrthoDB" id="7805658at2"/>
<dbReference type="GO" id="GO:0043190">
    <property type="term" value="C:ATP-binding cassette (ABC) transporter complex"/>
    <property type="evidence" value="ECO:0007669"/>
    <property type="project" value="InterPro"/>
</dbReference>
<dbReference type="STRING" id="446470.Snas_2396"/>
<dbReference type="EMBL" id="CP001778">
    <property type="protein sequence ID" value="ADD42079.1"/>
    <property type="molecule type" value="Genomic_DNA"/>
</dbReference>
<feature type="domain" description="ABC-type glycine betaine transport system substrate-binding" evidence="2">
    <location>
        <begin position="31"/>
        <end position="303"/>
    </location>
</feature>
<organism evidence="3 4">
    <name type="scientific">Stackebrandtia nassauensis (strain DSM 44728 / CIP 108903 / NRRL B-16338 / NBRC 102104 / LLR-40K-21)</name>
    <dbReference type="NCBI Taxonomy" id="446470"/>
    <lineage>
        <taxon>Bacteria</taxon>
        <taxon>Bacillati</taxon>
        <taxon>Actinomycetota</taxon>
        <taxon>Actinomycetes</taxon>
        <taxon>Glycomycetales</taxon>
        <taxon>Glycomycetaceae</taxon>
        <taxon>Stackebrandtia</taxon>
    </lineage>
</organism>
<dbReference type="eggNOG" id="COG2113">
    <property type="taxonomic scope" value="Bacteria"/>
</dbReference>
<dbReference type="Gene3D" id="3.40.190.10">
    <property type="entry name" value="Periplasmic binding protein-like II"/>
    <property type="match status" value="1"/>
</dbReference>
<name>D3Q4P9_STANL</name>
<protein>
    <submittedName>
        <fullName evidence="3">Substrate-binding region of ABC-type glycine betaine transport system</fullName>
    </submittedName>
</protein>
<sequence>MRSKVIAALAVGVMAATSACGGATTDSGGDKVNIAINPWTGYEASAAVIQYLLENELDVEVDTKELKEENAWQGFEREGDDGVDVIVEDWQHTDLRKKYIDDKKVAVNAGTTGNKGLIGWYVPTWMLKKYPGIDEWKNLNKYAKDLETSESKGKGQLLFGDKSYVSNEEALIDNLGLDYEVVVGGSENALIEAAQQSEKQQEPLLFYFWDPHWLFEDVELTRVKLPEYSDDTTQCPTDPKKVKCDYPEMDLETIVSKDFADNGGDAYKLVKNFEWTNEDQNSVALDILKNDMKPEEAAEKWVNANKDVWKKWLP</sequence>
<dbReference type="PROSITE" id="PS51257">
    <property type="entry name" value="PROKAR_LIPOPROTEIN"/>
    <property type="match status" value="1"/>
</dbReference>
<dbReference type="RefSeq" id="WP_013017650.1">
    <property type="nucleotide sequence ID" value="NC_013947.1"/>
</dbReference>
<dbReference type="GO" id="GO:0022857">
    <property type="term" value="F:transmembrane transporter activity"/>
    <property type="evidence" value="ECO:0007669"/>
    <property type="project" value="InterPro"/>
</dbReference>
<keyword evidence="4" id="KW-1185">Reference proteome</keyword>
<evidence type="ECO:0000313" key="4">
    <source>
        <dbReference type="Proteomes" id="UP000000844"/>
    </source>
</evidence>
<gene>
    <name evidence="3" type="ordered locus">Snas_2396</name>
</gene>
<accession>D3Q4P9</accession>
<evidence type="ECO:0000259" key="2">
    <source>
        <dbReference type="Pfam" id="PF04069"/>
    </source>
</evidence>
<dbReference type="Pfam" id="PF04069">
    <property type="entry name" value="OpuAC"/>
    <property type="match status" value="1"/>
</dbReference>
<feature type="chain" id="PRO_5039045822" evidence="1">
    <location>
        <begin position="20"/>
        <end position="314"/>
    </location>
</feature>
<dbReference type="HOGENOM" id="CLU_072064_0_0_11"/>
<dbReference type="SUPFAM" id="SSF53850">
    <property type="entry name" value="Periplasmic binding protein-like II"/>
    <property type="match status" value="1"/>
</dbReference>